<evidence type="ECO:0000259" key="3">
    <source>
        <dbReference type="PROSITE" id="PS50238"/>
    </source>
</evidence>
<dbReference type="InterPro" id="IPR000198">
    <property type="entry name" value="RhoGAP_dom"/>
</dbReference>
<dbReference type="PROSITE" id="PS50238">
    <property type="entry name" value="RHOGAP"/>
    <property type="match status" value="1"/>
</dbReference>
<accession>A0A5K1V6S0</accession>
<dbReference type="GO" id="GO:0005096">
    <property type="term" value="F:GTPase activator activity"/>
    <property type="evidence" value="ECO:0007669"/>
    <property type="project" value="TreeGrafter"/>
</dbReference>
<dbReference type="VEuPathDB" id="AmoebaDB:EHI_151700"/>
<dbReference type="Proteomes" id="UP000078387">
    <property type="component" value="Unassembled WGS sequence"/>
</dbReference>
<dbReference type="SUPFAM" id="SSF48350">
    <property type="entry name" value="GTPase activation domain, GAP"/>
    <property type="match status" value="1"/>
</dbReference>
<dbReference type="SMART" id="SM00324">
    <property type="entry name" value="RhoGAP"/>
    <property type="match status" value="1"/>
</dbReference>
<feature type="coiled-coil region" evidence="1">
    <location>
        <begin position="404"/>
        <end position="431"/>
    </location>
</feature>
<dbReference type="SUPFAM" id="SSF48065">
    <property type="entry name" value="DBL homology domain (DH-domain)"/>
    <property type="match status" value="1"/>
</dbReference>
<evidence type="ECO:0000313" key="5">
    <source>
        <dbReference type="Proteomes" id="UP000078387"/>
    </source>
</evidence>
<dbReference type="FunFam" id="1.20.900.10:FF:000066">
    <property type="entry name" value="RhoGAP domain containing protein"/>
    <property type="match status" value="1"/>
</dbReference>
<protein>
    <submittedName>
        <fullName evidence="4">Rhogap domain containing protein</fullName>
    </submittedName>
</protein>
<keyword evidence="1" id="KW-0175">Coiled coil</keyword>
<evidence type="ECO:0000259" key="2">
    <source>
        <dbReference type="PROSITE" id="PS50010"/>
    </source>
</evidence>
<dbReference type="OMA" id="GAMRRNW"/>
<dbReference type="CDD" id="cd00159">
    <property type="entry name" value="RhoGAP"/>
    <property type="match status" value="1"/>
</dbReference>
<dbReference type="EMBL" id="BDEQ01000001">
    <property type="protein sequence ID" value="GAT91417.1"/>
    <property type="molecule type" value="Genomic_DNA"/>
</dbReference>
<sequence>MFFTFFLQFIISNNPLMSKTPQKEISFDESNGQNKSDDQIINQSLIAEKCITSTNTENNTFSEPTQHNQKSELIKETITEEKKKENVLNENEKVEYLHKVIPSTKRLKDKPKSHLDEEENVDQPIHQIKRATFSSVRLKEDKSLNSITPKDVLESINSDEQATPKPTTLTITPHELRDSRIKSTTTAWSNTNRNQLRKSMSLCTTQITSNTLEAMRSNVKMFDDMVIEVENTYQKISKARDRIFEIVKYQQQTIKCNDFIKNYSEVLTSIQESTSHMLTNETGDLESLKEFTGYMSELYLVGFQQFKNQTQQLNRMMKEGKKFLDDSKTCIKSKNEFDKVHKEYQKINGKLKDEKDDKKQKIIQQTRDDIISKGIGEGRKALEVFDKNLQKYYEILQNSGRHIYETMQNGMDEVHSKMENYEDKIDSWKALDFHNEEFEEGEIKPWMKSPEIKRIITNEFMYVNTLTLLIDRYYIDICNSPIILQCGISLQDMDIIFTDIVPLIHCHKNILMKLKESNPKEFLYCYSAYFGQLYQQYHNYLKHYQNSFIVLNKFMSTKRFKECVDNIDLIEGFEMKELITAPFNYITDFLENLDRVTPDDKEVINTLKYVFEKLVKEKEIVKKQIIATSHLIKLNNFKGDINQEREYFGKVVVSSGKQNGTMFFFSDYLIFAKSEKDGYNVIEMFETSNLESLRVVDRKTIEIGSKVESTTENSKNIQFIMKEETVKDFMDCLNKVQDKLTSYDIFGKEITIATIARNEQQWLFPKILHKIFGQCEKVAPEQEGVLRLSANVAQMEKDMKKINRKEEIDVSKLNVHEMINILKRYCNSIPNKLPSELQTMVLDENACEKIEKKLREMNNDGYLALIERLFRLLHLIEMKKEINLMGSDNLAKVISPNIYIDEGIVFDIEKLTRTVRFMIENYEEIFKNIRNEMIEHIHKGNELSKQIEAIENQMNMTKYNEELSSSYLKGKKGISTKGITLKDVLMQSEVELYENKKNIKRWLVICKTELIFKKNMEDFESLIQLPLIGLKININEKTQLKNGSRSVTLVNFEDQPYFELLKKLIPN</sequence>
<dbReference type="Gene3D" id="1.10.555.10">
    <property type="entry name" value="Rho GTPase activation protein"/>
    <property type="match status" value="1"/>
</dbReference>
<dbReference type="Gene3D" id="1.20.900.10">
    <property type="entry name" value="Dbl homology (DH) domain"/>
    <property type="match status" value="1"/>
</dbReference>
<dbReference type="Pfam" id="PF00620">
    <property type="entry name" value="RhoGAP"/>
    <property type="match status" value="1"/>
</dbReference>
<proteinExistence type="predicted"/>
<evidence type="ECO:0000313" key="4">
    <source>
        <dbReference type="EMBL" id="GAT91417.1"/>
    </source>
</evidence>
<comment type="caution">
    <text evidence="4">The sequence shown here is derived from an EMBL/GenBank/DDBJ whole genome shotgun (WGS) entry which is preliminary data.</text>
</comment>
<dbReference type="InterPro" id="IPR008936">
    <property type="entry name" value="Rho_GTPase_activation_prot"/>
</dbReference>
<name>A0A5K1V6S0_ENTHI</name>
<feature type="domain" description="Rho-GAP" evidence="3">
    <location>
        <begin position="750"/>
        <end position="926"/>
    </location>
</feature>
<evidence type="ECO:0000256" key="1">
    <source>
        <dbReference type="SAM" id="Coils"/>
    </source>
</evidence>
<dbReference type="VEuPathDB" id="AmoebaDB:EHI8A_000130"/>
<dbReference type="AlphaFoldDB" id="A0A5K1V6S0"/>
<dbReference type="PANTHER" id="PTHR23179:SF3">
    <property type="entry name" value="RHO GTPASE-ACTIVATING PROTEIN 20"/>
    <property type="match status" value="1"/>
</dbReference>
<reference evidence="4 5" key="1">
    <citation type="submission" date="2016-05" db="EMBL/GenBank/DDBJ databases">
        <title>First whole genome sequencing of Entamoeba histolytica HM1:IMSS-clone-6.</title>
        <authorList>
            <person name="Mukherjee Avik.K."/>
            <person name="Izumyama S."/>
            <person name="Nakada-Tsukui K."/>
            <person name="Nozaki T."/>
        </authorList>
    </citation>
    <scope>NUCLEOTIDE SEQUENCE [LARGE SCALE GENOMIC DNA]</scope>
    <source>
        <strain evidence="4 5">HM1:IMSS clone 6</strain>
    </source>
</reference>
<dbReference type="GO" id="GO:0005085">
    <property type="term" value="F:guanyl-nucleotide exchange factor activity"/>
    <property type="evidence" value="ECO:0007669"/>
    <property type="project" value="InterPro"/>
</dbReference>
<dbReference type="InterPro" id="IPR035899">
    <property type="entry name" value="DBL_dom_sf"/>
</dbReference>
<organism evidence="4 5">
    <name type="scientific">Entamoeba histolytica</name>
    <dbReference type="NCBI Taxonomy" id="5759"/>
    <lineage>
        <taxon>Eukaryota</taxon>
        <taxon>Amoebozoa</taxon>
        <taxon>Evosea</taxon>
        <taxon>Archamoebae</taxon>
        <taxon>Mastigamoebida</taxon>
        <taxon>Entamoebidae</taxon>
        <taxon>Entamoeba</taxon>
    </lineage>
</organism>
<dbReference type="VEuPathDB" id="AmoebaDB:EHI7A_000360"/>
<feature type="domain" description="DH" evidence="2">
    <location>
        <begin position="447"/>
        <end position="638"/>
    </location>
</feature>
<dbReference type="GO" id="GO:0007165">
    <property type="term" value="P:signal transduction"/>
    <property type="evidence" value="ECO:0007669"/>
    <property type="project" value="InterPro"/>
</dbReference>
<dbReference type="VEuPathDB" id="AmoebaDB:KM1_000720"/>
<gene>
    <name evidence="4" type="ORF">CL6EHI_151700</name>
</gene>
<dbReference type="PROSITE" id="PS50010">
    <property type="entry name" value="DH_2"/>
    <property type="match status" value="1"/>
</dbReference>
<dbReference type="PANTHER" id="PTHR23179">
    <property type="entry name" value="T-CELL ACTIVATION RHO GTPASE ACTIVATING PROTEIN-RELATED"/>
    <property type="match status" value="1"/>
</dbReference>
<dbReference type="InterPro" id="IPR000219">
    <property type="entry name" value="DH_dom"/>
</dbReference>
<dbReference type="VEuPathDB" id="AmoebaDB:EHI5A_000360"/>